<organism evidence="4">
    <name type="scientific">Tanacetum cinerariifolium</name>
    <name type="common">Dalmatian daisy</name>
    <name type="synonym">Chrysanthemum cinerariifolium</name>
    <dbReference type="NCBI Taxonomy" id="118510"/>
    <lineage>
        <taxon>Eukaryota</taxon>
        <taxon>Viridiplantae</taxon>
        <taxon>Streptophyta</taxon>
        <taxon>Embryophyta</taxon>
        <taxon>Tracheophyta</taxon>
        <taxon>Spermatophyta</taxon>
        <taxon>Magnoliopsida</taxon>
        <taxon>eudicotyledons</taxon>
        <taxon>Gunneridae</taxon>
        <taxon>Pentapetalae</taxon>
        <taxon>asterids</taxon>
        <taxon>campanulids</taxon>
        <taxon>Asterales</taxon>
        <taxon>Asteraceae</taxon>
        <taxon>Asteroideae</taxon>
        <taxon>Anthemideae</taxon>
        <taxon>Anthemidinae</taxon>
        <taxon>Tanacetum</taxon>
    </lineage>
</organism>
<dbReference type="EMBL" id="BKCJ010004606">
    <property type="protein sequence ID" value="GEU62034.1"/>
    <property type="molecule type" value="Genomic_DNA"/>
</dbReference>
<reference evidence="4" key="1">
    <citation type="journal article" date="2019" name="Sci. Rep.">
        <title>Draft genome of Tanacetum cinerariifolium, the natural source of mosquito coil.</title>
        <authorList>
            <person name="Yamashiro T."/>
            <person name="Shiraishi A."/>
            <person name="Satake H."/>
            <person name="Nakayama K."/>
        </authorList>
    </citation>
    <scope>NUCLEOTIDE SEQUENCE</scope>
</reference>
<comment type="caution">
    <text evidence="4">The sequence shown here is derived from an EMBL/GenBank/DDBJ whole genome shotgun (WGS) entry which is preliminary data.</text>
</comment>
<feature type="compositionally biased region" description="Polar residues" evidence="1">
    <location>
        <begin position="372"/>
        <end position="382"/>
    </location>
</feature>
<dbReference type="Pfam" id="PF13976">
    <property type="entry name" value="gag_pre-integrs"/>
    <property type="match status" value="1"/>
</dbReference>
<feature type="compositionally biased region" description="Polar residues" evidence="1">
    <location>
        <begin position="406"/>
        <end position="416"/>
    </location>
</feature>
<evidence type="ECO:0000256" key="1">
    <source>
        <dbReference type="SAM" id="MobiDB-lite"/>
    </source>
</evidence>
<evidence type="ECO:0000259" key="2">
    <source>
        <dbReference type="Pfam" id="PF13976"/>
    </source>
</evidence>
<proteinExistence type="predicted"/>
<dbReference type="InterPro" id="IPR025724">
    <property type="entry name" value="GAG-pre-integrase_dom"/>
</dbReference>
<sequence length="872" mass="96097">MEELDIKWQMAMLSLRINKFQKKAGRKINFNKDSAKFNRRKERCYNYLQLGHFARECNVKKHEAENKTEEGEQVYGLMVGFKSDFADHVGNVAGSVYNAAAKFAMMGISPKVQTCPFGCDSQLSELKKNYEHLQKLYNDSFIQVQAYKNTVKTLELQKDWYHKTQLALEEKVRILSANLENTTNTLKYSETLYDQAKIKKKEWEVKFVESLARTKLGLGFKEYIGSYEVCDLSTPSVFDHEPKNREVKSLYESDKSSASKTYDFASCVSSPKTNDSFSTVDVKILPKSDVKDPSPTNGFPSCSFKENVKPPMNLCNKSGKADRIHCKNNFVRTKKCFVYGSKSHLIKDCDVYDTVDNFPFVISKAASVPAGSRNSSASTSAGRSIPAASRNRPASIHAGRHIPAGSRNSSASTSAGRSIPAASRNRPASIHAGRHIPAGRFNKSAPFLLVHPYVNKDIGIVDSGCSRNMTGNKEKLDDFVQIKGVLIKEFQLPDESQVVLRIPRRHDLYTFNLSDIQQVQQINYLLSKASLEESTKWHRRMAHVNFKTINKLAKHGLVEVTILNTSDHLVKFDEKANDGFLVGYAANSKAYRVYNLSSKKVEKTLNLRYLEDKPNIQGLDQEWYFDLDYLTDSLGYTRFKTNPPAGIQDINIITGPKVNDVSIPIENNLDYAEELARLQKQEHEAHSAAAKYGFEFSNETAEMLHQADIITCRNLVLAAGDPAGSSVSTSGVPAGSVPAGSIPASSVPAGSVPARSIRTSNVPAGGVLAGSIASAGFGDPAASESVLIVFNPAYAADSTLPPGHSLGSSEHSTRFPSPSDLGNHQPTAGIFSSSSYDDDFYADVTNLALSVVVDPVATKRVNTIHPQSQIIG</sequence>
<evidence type="ECO:0000313" key="4">
    <source>
        <dbReference type="EMBL" id="GEU62034.1"/>
    </source>
</evidence>
<feature type="region of interest" description="Disordered" evidence="1">
    <location>
        <begin position="801"/>
        <end position="828"/>
    </location>
</feature>
<accession>A0A6L2LP08</accession>
<dbReference type="AlphaFoldDB" id="A0A6L2LP08"/>
<evidence type="ECO:0000259" key="3">
    <source>
        <dbReference type="Pfam" id="PF25597"/>
    </source>
</evidence>
<name>A0A6L2LP08_TANCI</name>
<gene>
    <name evidence="4" type="ORF">Tci_034012</name>
</gene>
<feature type="region of interest" description="Disordered" evidence="1">
    <location>
        <begin position="370"/>
        <end position="428"/>
    </location>
</feature>
<protein>
    <submittedName>
        <fullName evidence="4">Ribonuclease H-like domain-containing protein</fullName>
    </submittedName>
</protein>
<feature type="domain" description="Retroviral polymerase SH3-like" evidence="3">
    <location>
        <begin position="563"/>
        <end position="613"/>
    </location>
</feature>
<feature type="domain" description="GAG-pre-integrase" evidence="2">
    <location>
        <begin position="508"/>
        <end position="559"/>
    </location>
</feature>
<feature type="compositionally biased region" description="Polar residues" evidence="1">
    <location>
        <begin position="806"/>
        <end position="826"/>
    </location>
</feature>
<dbReference type="Pfam" id="PF25597">
    <property type="entry name" value="SH3_retrovirus"/>
    <property type="match status" value="1"/>
</dbReference>
<dbReference type="InterPro" id="IPR057670">
    <property type="entry name" value="SH3_retrovirus"/>
</dbReference>